<feature type="compositionally biased region" description="Basic and acidic residues" evidence="2">
    <location>
        <begin position="340"/>
        <end position="374"/>
    </location>
</feature>
<feature type="region of interest" description="Disordered" evidence="2">
    <location>
        <begin position="156"/>
        <end position="845"/>
    </location>
</feature>
<feature type="compositionally biased region" description="Basic and acidic residues" evidence="2">
    <location>
        <begin position="418"/>
        <end position="457"/>
    </location>
</feature>
<accession>A0A158P5X1</accession>
<dbReference type="SUPFAM" id="SSF51294">
    <property type="entry name" value="Hedgehog/intein (Hint) domain"/>
    <property type="match status" value="1"/>
</dbReference>
<name>A0A158P5X1_ANGCA</name>
<evidence type="ECO:0000313" key="4">
    <source>
        <dbReference type="Proteomes" id="UP000035642"/>
    </source>
</evidence>
<evidence type="ECO:0000256" key="1">
    <source>
        <dbReference type="ARBA" id="ARBA00022473"/>
    </source>
</evidence>
<feature type="compositionally biased region" description="Polar residues" evidence="2">
    <location>
        <begin position="399"/>
        <end position="411"/>
    </location>
</feature>
<dbReference type="InterPro" id="IPR003586">
    <property type="entry name" value="Hint_dom_C"/>
</dbReference>
<dbReference type="AlphaFoldDB" id="A0A158P5X1"/>
<feature type="compositionally biased region" description="Basic and acidic residues" evidence="2">
    <location>
        <begin position="478"/>
        <end position="497"/>
    </location>
</feature>
<reference evidence="4" key="1">
    <citation type="submission" date="2012-09" db="EMBL/GenBank/DDBJ databases">
        <authorList>
            <person name="Martin A.A."/>
        </authorList>
    </citation>
    <scope>NUCLEOTIDE SEQUENCE</scope>
</reference>
<dbReference type="Proteomes" id="UP000035642">
    <property type="component" value="Unassembled WGS sequence"/>
</dbReference>
<evidence type="ECO:0000313" key="5">
    <source>
        <dbReference type="WBParaSite" id="ACAC_0000031301-mRNA-1"/>
    </source>
</evidence>
<keyword evidence="1" id="KW-0217">Developmental protein</keyword>
<feature type="compositionally biased region" description="Polar residues" evidence="2">
    <location>
        <begin position="717"/>
        <end position="738"/>
    </location>
</feature>
<dbReference type="Gene3D" id="2.170.16.10">
    <property type="entry name" value="Hedgehog/Intein (Hint) domain"/>
    <property type="match status" value="1"/>
</dbReference>
<dbReference type="SMART" id="SM00305">
    <property type="entry name" value="HintC"/>
    <property type="match status" value="1"/>
</dbReference>
<feature type="compositionally biased region" description="Basic and acidic residues" evidence="2">
    <location>
        <begin position="611"/>
        <end position="631"/>
    </location>
</feature>
<dbReference type="GO" id="GO:0016540">
    <property type="term" value="P:protein autoprocessing"/>
    <property type="evidence" value="ECO:0007669"/>
    <property type="project" value="InterPro"/>
</dbReference>
<feature type="compositionally biased region" description="Low complexity" evidence="2">
    <location>
        <begin position="188"/>
        <end position="206"/>
    </location>
</feature>
<feature type="compositionally biased region" description="Basic and acidic residues" evidence="2">
    <location>
        <begin position="659"/>
        <end position="674"/>
    </location>
</feature>
<proteinExistence type="predicted"/>
<feature type="domain" description="Hint" evidence="3">
    <location>
        <begin position="1040"/>
        <end position="1084"/>
    </location>
</feature>
<dbReference type="InterPro" id="IPR001767">
    <property type="entry name" value="Hedgehog_Hint"/>
</dbReference>
<reference evidence="5" key="2">
    <citation type="submission" date="2016-04" db="UniProtKB">
        <authorList>
            <consortium name="WormBaseParasite"/>
        </authorList>
    </citation>
    <scope>IDENTIFICATION</scope>
</reference>
<dbReference type="STRING" id="6313.A0A158P5X1"/>
<organism evidence="4 5">
    <name type="scientific">Angiostrongylus cantonensis</name>
    <name type="common">Rat lungworm</name>
    <dbReference type="NCBI Taxonomy" id="6313"/>
    <lineage>
        <taxon>Eukaryota</taxon>
        <taxon>Metazoa</taxon>
        <taxon>Ecdysozoa</taxon>
        <taxon>Nematoda</taxon>
        <taxon>Chromadorea</taxon>
        <taxon>Rhabditida</taxon>
        <taxon>Rhabditina</taxon>
        <taxon>Rhabditomorpha</taxon>
        <taxon>Strongyloidea</taxon>
        <taxon>Metastrongylidae</taxon>
        <taxon>Angiostrongylus</taxon>
    </lineage>
</organism>
<feature type="compositionally biased region" description="Basic and acidic residues" evidence="2">
    <location>
        <begin position="307"/>
        <end position="318"/>
    </location>
</feature>
<feature type="compositionally biased region" description="Basic and acidic residues" evidence="2">
    <location>
        <begin position="244"/>
        <end position="257"/>
    </location>
</feature>
<feature type="compositionally biased region" description="Polar residues" evidence="2">
    <location>
        <begin position="638"/>
        <end position="651"/>
    </location>
</feature>
<feature type="region of interest" description="Disordered" evidence="2">
    <location>
        <begin position="909"/>
        <end position="936"/>
    </location>
</feature>
<dbReference type="WBParaSite" id="ACAC_0000031301-mRNA-1">
    <property type="protein sequence ID" value="ACAC_0000031301-mRNA-1"/>
    <property type="gene ID" value="ACAC_0000031301"/>
</dbReference>
<keyword evidence="4" id="KW-1185">Reference proteome</keyword>
<dbReference type="PANTHER" id="PTHR46706">
    <property type="entry name" value="PROTEIN QUA-1-RELATED"/>
    <property type="match status" value="1"/>
</dbReference>
<feature type="compositionally biased region" description="Polar residues" evidence="2">
    <location>
        <begin position="1"/>
        <end position="13"/>
    </location>
</feature>
<feature type="compositionally biased region" description="Polar residues" evidence="2">
    <location>
        <begin position="218"/>
        <end position="230"/>
    </location>
</feature>
<feature type="compositionally biased region" description="Basic and acidic residues" evidence="2">
    <location>
        <begin position="763"/>
        <end position="779"/>
    </location>
</feature>
<protein>
    <submittedName>
        <fullName evidence="5">HintC domain-containing protein</fullName>
    </submittedName>
</protein>
<dbReference type="CDD" id="cd00081">
    <property type="entry name" value="Hint"/>
    <property type="match status" value="1"/>
</dbReference>
<feature type="compositionally biased region" description="Low complexity" evidence="2">
    <location>
        <begin position="834"/>
        <end position="845"/>
    </location>
</feature>
<dbReference type="Pfam" id="PF01079">
    <property type="entry name" value="Hint"/>
    <property type="match status" value="1"/>
</dbReference>
<sequence length="1135" mass="121143">MTYTGQESPVIRSNSERKMKTTGKFDRQEIGHNSVEHTCCNLFNPRLPHTIPTHVGNDCFIYELPDGSSHTEPVTFNDQPPLTILKNAAEIPEHIGVSGYRLRLYLLKNKSPPTLLVKGIERRLKGQLSGKRSVGRVGLALRKWSTWARNVWGDAAKSQNRRRVDGVQSKAADPSSSLPSGQGVPNIHVHVNASGNNNNVISGNNGRENTVPGHINITIHTGENRQSIGNGANEGLGSRYVDGSSRRGDGKDSEENGKRKRGRGVKDSNNDDGLVSGTHGYTRGSPKQNRNYERDSADGDREGEEEHEQKRGREGKREKTNHRKNKDGGAINDDDASNADDSRNADGDNDGHHERHGGKESRGMREKNEGERNGRKSSKVGQNIGKSKAGAGNGDKNRTGSNGNEGNQTVGKKSVISGHKEIEEIAKTKKRERNREQSIKDEKNISESEAGTRDGEGSKSGSDGSGRSEAVGKKGKIMRKESGEAGSEAGKESRKNSENPGDFRSGDGNGNSNGDSDGVRGVGSRTFTVRNGDGIDGSGDPRVEAKGGGSSAADVQSGNGGENAVSPTINGAGRAKIGDRAEGVGPKKGENHSGNGAEPSERVKLKNSSISRKEKGKDSLSAEDGMDRNDLLRGGSMRSVSIEQKSNETGGKNSGILDGSDKSKGADGKPRFEGMKGQNGHIGKTLSRQASVTDHPSETIIEQTTKRTIESSKRKSTLLNSKLGVTSTPDMLTTSRSTDAAIVSVEGTTARTSTNRTTKKKSKTTEDDSKVGKLSKEAGKANGGLSPTTSSGLKSGKTVSSKASHSMGGTISNKSTNVYGRNATKPIQESAEMTTLKSKTVSSSVSTNTTLKASLGGGLGASSGNHSSISSALENAKATIKPPSNSSTIPVDKKAASIRVAAPSARARLAAAAAAGQQGEPKPPSKKAADPKAEKAMKRLKRMNCFPADALVTTTTGRKRMDQLAVGDFRSQVADDSSPSVAIHTRFVFDYLYLFCVEKLLVVDQKRALANADGVEQWLRASRFADKVSVGDCVMTVGDNGKMFTERIIKVGRQISEGIYSPMTVTGSLLVDDVLSSCFSQVESHTVQKIVFDFFVYVREAFGFHSEHSVERKGIPPFITYVYELSHIILPFSNF</sequence>
<feature type="compositionally biased region" description="Basic and acidic residues" evidence="2">
    <location>
        <begin position="704"/>
        <end position="713"/>
    </location>
</feature>
<feature type="compositionally biased region" description="Low complexity" evidence="2">
    <location>
        <begin position="459"/>
        <end position="469"/>
    </location>
</feature>
<feature type="compositionally biased region" description="Basic and acidic residues" evidence="2">
    <location>
        <begin position="290"/>
        <end position="300"/>
    </location>
</feature>
<feature type="compositionally biased region" description="Polar residues" evidence="2">
    <location>
        <begin position="785"/>
        <end position="833"/>
    </location>
</feature>
<feature type="region of interest" description="Disordered" evidence="2">
    <location>
        <begin position="1"/>
        <end position="22"/>
    </location>
</feature>
<feature type="compositionally biased region" description="Basic and acidic residues" evidence="2">
    <location>
        <begin position="576"/>
        <end position="591"/>
    </location>
</feature>
<feature type="compositionally biased region" description="Basic and acidic residues" evidence="2">
    <location>
        <begin position="927"/>
        <end position="936"/>
    </location>
</feature>
<dbReference type="PANTHER" id="PTHR46706:SF12">
    <property type="entry name" value="PROTEIN QUA-1-RELATED"/>
    <property type="match status" value="1"/>
</dbReference>
<dbReference type="InterPro" id="IPR036844">
    <property type="entry name" value="Hint_dom_sf"/>
</dbReference>
<evidence type="ECO:0000256" key="2">
    <source>
        <dbReference type="SAM" id="MobiDB-lite"/>
    </source>
</evidence>
<dbReference type="InterPro" id="IPR052140">
    <property type="entry name" value="Dev_Signal_Hedgehog-like"/>
</dbReference>
<evidence type="ECO:0000259" key="3">
    <source>
        <dbReference type="SMART" id="SM00305"/>
    </source>
</evidence>